<dbReference type="Pfam" id="PF02566">
    <property type="entry name" value="OsmC"/>
    <property type="match status" value="1"/>
</dbReference>
<dbReference type="InterPro" id="IPR015946">
    <property type="entry name" value="KH_dom-like_a/b"/>
</dbReference>
<dbReference type="Gene3D" id="3.30.300.20">
    <property type="match status" value="1"/>
</dbReference>
<dbReference type="RefSeq" id="WP_109345307.1">
    <property type="nucleotide sequence ID" value="NZ_CP029343.1"/>
</dbReference>
<evidence type="ECO:0000313" key="1">
    <source>
        <dbReference type="EMBL" id="AWL04939.1"/>
    </source>
</evidence>
<protein>
    <submittedName>
        <fullName evidence="1">Peroxiredoxin</fullName>
    </submittedName>
</protein>
<dbReference type="KEGG" id="mtim:DIR46_11220"/>
<keyword evidence="2" id="KW-1185">Reference proteome</keyword>
<organism evidence="1 2">
    <name type="scientific">Massilia oculi</name>
    <dbReference type="NCBI Taxonomy" id="945844"/>
    <lineage>
        <taxon>Bacteria</taxon>
        <taxon>Pseudomonadati</taxon>
        <taxon>Pseudomonadota</taxon>
        <taxon>Betaproteobacteria</taxon>
        <taxon>Burkholderiales</taxon>
        <taxon>Oxalobacteraceae</taxon>
        <taxon>Telluria group</taxon>
        <taxon>Massilia</taxon>
    </lineage>
</organism>
<evidence type="ECO:0000313" key="2">
    <source>
        <dbReference type="Proteomes" id="UP000245820"/>
    </source>
</evidence>
<dbReference type="InterPro" id="IPR052707">
    <property type="entry name" value="OsmC_Ohr_Peroxiredoxin"/>
</dbReference>
<dbReference type="PANTHER" id="PTHR42830">
    <property type="entry name" value="OSMOTICALLY INDUCIBLE FAMILY PROTEIN"/>
    <property type="match status" value="1"/>
</dbReference>
<dbReference type="PANTHER" id="PTHR42830:SF2">
    <property type="entry name" value="OSMC_OHR FAMILY PROTEIN"/>
    <property type="match status" value="1"/>
</dbReference>
<dbReference type="SUPFAM" id="SSF82784">
    <property type="entry name" value="OsmC-like"/>
    <property type="match status" value="1"/>
</dbReference>
<accession>A0A2S2DIM7</accession>
<gene>
    <name evidence="1" type="ORF">DIR46_11220</name>
</gene>
<dbReference type="InterPro" id="IPR036102">
    <property type="entry name" value="OsmC/Ohrsf"/>
</dbReference>
<reference evidence="1 2" key="1">
    <citation type="submission" date="2018-05" db="EMBL/GenBank/DDBJ databases">
        <title>Complete genome sequence of Massilia oculi sp. nov. CCUG 43427T (=DSM 26321T), the type strain of M. oculi, and comparison with genome sequences of other Massilia strains.</title>
        <authorList>
            <person name="Zhu B."/>
        </authorList>
    </citation>
    <scope>NUCLEOTIDE SEQUENCE [LARGE SCALE GENOMIC DNA]</scope>
    <source>
        <strain evidence="1 2">CCUG 43427</strain>
    </source>
</reference>
<proteinExistence type="predicted"/>
<dbReference type="AlphaFoldDB" id="A0A2S2DIM7"/>
<dbReference type="OrthoDB" id="9795405at2"/>
<sequence length="154" mass="16842">MKQFDARVTWHRAGQPVQGGRYSRAHSWHFDGGLTIPASSSPLSVPLPMSDPAAVDPEEALVAAASSCHMLFFLAIAAQQGFVVDRYDDAARGLLDSNTAGRMAMVRIELRPHIAFAGERRPDARELAAIHHLAHERCYIANSLNTEIVILENA</sequence>
<name>A0A2S2DIM7_9BURK</name>
<dbReference type="EMBL" id="CP029343">
    <property type="protein sequence ID" value="AWL04939.1"/>
    <property type="molecule type" value="Genomic_DNA"/>
</dbReference>
<dbReference type="Proteomes" id="UP000245820">
    <property type="component" value="Chromosome"/>
</dbReference>
<dbReference type="InterPro" id="IPR003718">
    <property type="entry name" value="OsmC/Ohr_fam"/>
</dbReference>